<dbReference type="InterPro" id="IPR025340">
    <property type="entry name" value="DUF4246"/>
</dbReference>
<reference evidence="4 5" key="1">
    <citation type="submission" date="2024-02" db="EMBL/GenBank/DDBJ databases">
        <title>De novo assembly and annotation of 12 fungi associated with fruit tree decline syndrome in Ontario, Canada.</title>
        <authorList>
            <person name="Sulman M."/>
            <person name="Ellouze W."/>
            <person name="Ilyukhin E."/>
        </authorList>
    </citation>
    <scope>NUCLEOTIDE SEQUENCE [LARGE SCALE GENOMIC DNA]</scope>
    <source>
        <strain evidence="4 5">M1-105</strain>
    </source>
</reference>
<dbReference type="InterPro" id="IPR049192">
    <property type="entry name" value="DUF4246_C"/>
</dbReference>
<feature type="domain" description="DUF4246" evidence="2">
    <location>
        <begin position="206"/>
        <end position="458"/>
    </location>
</feature>
<dbReference type="InterPro" id="IPR049207">
    <property type="entry name" value="DUF4246_N"/>
</dbReference>
<accession>A0ABR3SQW0</accession>
<dbReference type="Proteomes" id="UP001521116">
    <property type="component" value="Unassembled WGS sequence"/>
</dbReference>
<evidence type="ECO:0000259" key="3">
    <source>
        <dbReference type="Pfam" id="PF21666"/>
    </source>
</evidence>
<evidence type="ECO:0000256" key="1">
    <source>
        <dbReference type="SAM" id="MobiDB-lite"/>
    </source>
</evidence>
<sequence length="521" mass="60258">MPHPEDRYSNAVLDWKGRPVTVREGMMLKAMDLITDFEGWRMNITDQTTVRQWRERFCLAELLEKSRIHKDIGMVRVFDIGAAVVKSDSVISACLREEIRSTIANILEIDREKDWNPGSAGTVLNLIDPSLFSFVYGRSRVQPYGIISLNTCLQTFGLGDVATIPWDDQTKERNLNKRFGWDNSSVWSPHFQWLPCEVHFTETEPLIEQVISAAIPLWSEVLGYMDEFPGNCRLHIDMRNGLKHEERKSNVDGQGGKRRKLSEKVTPVMPQPREYQEGEARCSVDDLRRKFTKEGLQVMVKATNIMLTPEKPEFEVRDFELDGLLNDRICATAHYYYDCENVTNSYIGFRQKVDTAKLEARCRNYENNPKARRRLYCAEHLFNLRDGHPAVQDVGRVSIREGRLLAYPNVFLNKLSPVSLKDRSKPGHQKVLTLFLVDPHNRVLSTANVPPQRKDWWLDILSAGKVFQNLPDDLSPRMVNALDDWSIGIEEARLLRRRLIEERETYIRQTLGSVFSDRFDN</sequence>
<keyword evidence="5" id="KW-1185">Reference proteome</keyword>
<dbReference type="Pfam" id="PF14033">
    <property type="entry name" value="DUF4246"/>
    <property type="match status" value="2"/>
</dbReference>
<evidence type="ECO:0000313" key="5">
    <source>
        <dbReference type="Proteomes" id="UP001521116"/>
    </source>
</evidence>
<feature type="domain" description="DUF4246" evidence="3">
    <location>
        <begin position="5"/>
        <end position="55"/>
    </location>
</feature>
<dbReference type="EMBL" id="JAJVDC020000085">
    <property type="protein sequence ID" value="KAL1626304.1"/>
    <property type="molecule type" value="Genomic_DNA"/>
</dbReference>
<proteinExistence type="predicted"/>
<protein>
    <submittedName>
        <fullName evidence="4">Uncharacterized protein</fullName>
    </submittedName>
</protein>
<name>A0ABR3SQW0_9PEZI</name>
<evidence type="ECO:0000313" key="4">
    <source>
        <dbReference type="EMBL" id="KAL1626304.1"/>
    </source>
</evidence>
<dbReference type="PANTHER" id="PTHR33119">
    <property type="entry name" value="IFI3P"/>
    <property type="match status" value="1"/>
</dbReference>
<evidence type="ECO:0000259" key="2">
    <source>
        <dbReference type="Pfam" id="PF14033"/>
    </source>
</evidence>
<gene>
    <name evidence="4" type="ORF">SLS56_006972</name>
</gene>
<organism evidence="4 5">
    <name type="scientific">Neofusicoccum ribis</name>
    <dbReference type="NCBI Taxonomy" id="45134"/>
    <lineage>
        <taxon>Eukaryota</taxon>
        <taxon>Fungi</taxon>
        <taxon>Dikarya</taxon>
        <taxon>Ascomycota</taxon>
        <taxon>Pezizomycotina</taxon>
        <taxon>Dothideomycetes</taxon>
        <taxon>Dothideomycetes incertae sedis</taxon>
        <taxon>Botryosphaeriales</taxon>
        <taxon>Botryosphaeriaceae</taxon>
        <taxon>Neofusicoccum</taxon>
    </lineage>
</organism>
<feature type="region of interest" description="Disordered" evidence="1">
    <location>
        <begin position="245"/>
        <end position="279"/>
    </location>
</feature>
<dbReference type="Pfam" id="PF21666">
    <property type="entry name" value="DUF4246_N"/>
    <property type="match status" value="1"/>
</dbReference>
<comment type="caution">
    <text evidence="4">The sequence shown here is derived from an EMBL/GenBank/DDBJ whole genome shotgun (WGS) entry which is preliminary data.</text>
</comment>
<feature type="domain" description="DUF4246" evidence="2">
    <location>
        <begin position="57"/>
        <end position="203"/>
    </location>
</feature>
<dbReference type="PANTHER" id="PTHR33119:SF1">
    <property type="entry name" value="FE2OG DIOXYGENASE DOMAIN-CONTAINING PROTEIN"/>
    <property type="match status" value="1"/>
</dbReference>